<name>A0AAP0KWU4_9MAGN</name>
<dbReference type="AlphaFoldDB" id="A0AAP0KWU4"/>
<accession>A0AAP0KWU4</accession>
<protein>
    <submittedName>
        <fullName evidence="1">Uncharacterized protein</fullName>
    </submittedName>
</protein>
<dbReference type="PANTHER" id="PTHR35767:SF11">
    <property type="match status" value="1"/>
</dbReference>
<evidence type="ECO:0000313" key="1">
    <source>
        <dbReference type="EMBL" id="KAK9159423.1"/>
    </source>
</evidence>
<dbReference type="Proteomes" id="UP001420932">
    <property type="component" value="Unassembled WGS sequence"/>
</dbReference>
<reference evidence="1 2" key="1">
    <citation type="submission" date="2024-01" db="EMBL/GenBank/DDBJ databases">
        <title>Genome assemblies of Stephania.</title>
        <authorList>
            <person name="Yang L."/>
        </authorList>
    </citation>
    <scope>NUCLEOTIDE SEQUENCE [LARGE SCALE GENOMIC DNA]</scope>
    <source>
        <strain evidence="1">YNDBR</strain>
        <tissue evidence="1">Leaf</tissue>
    </source>
</reference>
<gene>
    <name evidence="1" type="ORF">Syun_005764</name>
</gene>
<sequence>MGANTTPFSIRNYVLAVRGKDIYRNWPFHDEHLQFCMKLGISRVLPPFDSIDKPNIVGLDREEEHMMERHDHIEKISVMNGLHSLSPIVLHLSTDEASNDMDKFVAASTATKKMRYKRKKRKGKPKMRSMADICAEARPSTLEELDGTGRSKWRFDSRNLKPYTDNQVAMEVEHIANEVNESMVTVDYHDKSCAAIENFCKTNNPSDGVGISHKSALDKRNLLMKIKLNRCRS</sequence>
<organism evidence="1 2">
    <name type="scientific">Stephania yunnanensis</name>
    <dbReference type="NCBI Taxonomy" id="152371"/>
    <lineage>
        <taxon>Eukaryota</taxon>
        <taxon>Viridiplantae</taxon>
        <taxon>Streptophyta</taxon>
        <taxon>Embryophyta</taxon>
        <taxon>Tracheophyta</taxon>
        <taxon>Spermatophyta</taxon>
        <taxon>Magnoliopsida</taxon>
        <taxon>Ranunculales</taxon>
        <taxon>Menispermaceae</taxon>
        <taxon>Menispermoideae</taxon>
        <taxon>Cissampelideae</taxon>
        <taxon>Stephania</taxon>
    </lineage>
</organism>
<dbReference type="EMBL" id="JBBNAF010000003">
    <property type="protein sequence ID" value="KAK9159423.1"/>
    <property type="molecule type" value="Genomic_DNA"/>
</dbReference>
<evidence type="ECO:0000313" key="2">
    <source>
        <dbReference type="Proteomes" id="UP001420932"/>
    </source>
</evidence>
<proteinExistence type="predicted"/>
<comment type="caution">
    <text evidence="1">The sequence shown here is derived from an EMBL/GenBank/DDBJ whole genome shotgun (WGS) entry which is preliminary data.</text>
</comment>
<dbReference type="PANTHER" id="PTHR35767">
    <property type="entry name" value="HAPLESS PROTEIN"/>
    <property type="match status" value="1"/>
</dbReference>
<keyword evidence="2" id="KW-1185">Reference proteome</keyword>